<dbReference type="PROSITE" id="PS50835">
    <property type="entry name" value="IG_LIKE"/>
    <property type="match status" value="1"/>
</dbReference>
<dbReference type="InterPro" id="IPR013783">
    <property type="entry name" value="Ig-like_fold"/>
</dbReference>
<protein>
    <recommendedName>
        <fullName evidence="14">Ig-like domain-containing protein</fullName>
    </recommendedName>
</protein>
<keyword evidence="5" id="KW-0812">Transmembrane</keyword>
<dbReference type="Gene3D" id="2.60.40.10">
    <property type="entry name" value="Immunoglobulins"/>
    <property type="match status" value="2"/>
</dbReference>
<dbReference type="GO" id="GO:0009897">
    <property type="term" value="C:external side of plasma membrane"/>
    <property type="evidence" value="ECO:0007669"/>
    <property type="project" value="TreeGrafter"/>
</dbReference>
<dbReference type="eggNOG" id="ENOG502RY5X">
    <property type="taxonomic scope" value="Eukaryota"/>
</dbReference>
<dbReference type="GO" id="GO:0002729">
    <property type="term" value="P:positive regulation of natural killer cell cytokine production"/>
    <property type="evidence" value="ECO:0007669"/>
    <property type="project" value="InterPro"/>
</dbReference>
<organism evidence="15 16">
    <name type="scientific">Latimeria chalumnae</name>
    <name type="common">Coelacanth</name>
    <dbReference type="NCBI Taxonomy" id="7897"/>
    <lineage>
        <taxon>Eukaryota</taxon>
        <taxon>Metazoa</taxon>
        <taxon>Chordata</taxon>
        <taxon>Craniata</taxon>
        <taxon>Vertebrata</taxon>
        <taxon>Euteleostomi</taxon>
        <taxon>Coelacanthiformes</taxon>
        <taxon>Coelacanthidae</taxon>
        <taxon>Latimeria</taxon>
    </lineage>
</organism>
<dbReference type="InterPro" id="IPR003599">
    <property type="entry name" value="Ig_sub"/>
</dbReference>
<dbReference type="FunCoup" id="H3AUL4">
    <property type="interactions" value="278"/>
</dbReference>
<evidence type="ECO:0000256" key="8">
    <source>
        <dbReference type="ARBA" id="ARBA00022889"/>
    </source>
</evidence>
<dbReference type="PANTHER" id="PTHR47011:SF1">
    <property type="entry name" value="CD226 ANTIGEN"/>
    <property type="match status" value="1"/>
</dbReference>
<name>H3AUL4_LATCH</name>
<evidence type="ECO:0000313" key="15">
    <source>
        <dbReference type="Ensembl" id="ENSLACP00000013335.1"/>
    </source>
</evidence>
<dbReference type="Proteomes" id="UP000008672">
    <property type="component" value="Unassembled WGS sequence"/>
</dbReference>
<evidence type="ECO:0000256" key="4">
    <source>
        <dbReference type="ARBA" id="ARBA00022475"/>
    </source>
</evidence>
<dbReference type="FunFam" id="2.60.40.10:FF:000304">
    <property type="entry name" value="Nectin cell adhesion molecule 1"/>
    <property type="match status" value="1"/>
</dbReference>
<reference evidence="15" key="2">
    <citation type="submission" date="2025-08" db="UniProtKB">
        <authorList>
            <consortium name="Ensembl"/>
        </authorList>
    </citation>
    <scope>IDENTIFICATION</scope>
</reference>
<dbReference type="SUPFAM" id="SSF48726">
    <property type="entry name" value="Immunoglobulin"/>
    <property type="match status" value="2"/>
</dbReference>
<dbReference type="Pfam" id="PF07686">
    <property type="entry name" value="V-set"/>
    <property type="match status" value="2"/>
</dbReference>
<dbReference type="GO" id="GO:0005912">
    <property type="term" value="C:adherens junction"/>
    <property type="evidence" value="ECO:0007669"/>
    <property type="project" value="UniProtKB-SubCell"/>
</dbReference>
<reference evidence="15" key="3">
    <citation type="submission" date="2025-09" db="UniProtKB">
        <authorList>
            <consortium name="Ensembl"/>
        </authorList>
    </citation>
    <scope>IDENTIFICATION</scope>
</reference>
<dbReference type="GO" id="GO:0002891">
    <property type="term" value="P:positive regulation of immunoglobulin mediated immune response"/>
    <property type="evidence" value="ECO:0007669"/>
    <property type="project" value="TreeGrafter"/>
</dbReference>
<keyword evidence="8" id="KW-0130">Cell adhesion</keyword>
<evidence type="ECO:0000256" key="7">
    <source>
        <dbReference type="ARBA" id="ARBA00022737"/>
    </source>
</evidence>
<dbReference type="GeneTree" id="ENSGT00500000044993"/>
<dbReference type="AlphaFoldDB" id="H3AUL4"/>
<dbReference type="SMART" id="SM00409">
    <property type="entry name" value="IG"/>
    <property type="match status" value="2"/>
</dbReference>
<dbReference type="GO" id="GO:0007155">
    <property type="term" value="P:cell adhesion"/>
    <property type="evidence" value="ECO:0007669"/>
    <property type="project" value="UniProtKB-KW"/>
</dbReference>
<comment type="subcellular location">
    <subcellularLocation>
        <location evidence="2">Cell junction</location>
        <location evidence="2">Adherens junction</location>
    </subcellularLocation>
    <subcellularLocation>
        <location evidence="1">Cell membrane</location>
        <topology evidence="1">Single-pass type I membrane protein</topology>
    </subcellularLocation>
</comment>
<evidence type="ECO:0000256" key="9">
    <source>
        <dbReference type="ARBA" id="ARBA00022949"/>
    </source>
</evidence>
<evidence type="ECO:0000259" key="14">
    <source>
        <dbReference type="PROSITE" id="PS50835"/>
    </source>
</evidence>
<comment type="similarity">
    <text evidence="3">Belongs to the nectin family.</text>
</comment>
<evidence type="ECO:0000256" key="3">
    <source>
        <dbReference type="ARBA" id="ARBA00007810"/>
    </source>
</evidence>
<sequence>VWQPPSPLNCAAFYWLKSILYTYICGCKGRTLDSTVKLTDNVILSCVYPGTGSINQVFWSKKANSTKARVAIFNRQYGVSVDKEYDGRLQFRNASSSDLSIVIKKATVKDLGTYYCSVSAFPDGVWQKEIEVVKEVDFNGSRTVNTHIEVDVSHDATFRCQLSSTNKTEQITLERIRETHIDTIALCNLSHGKELGSDYRRRTVLNCTSATESIFIIQNITIEDGGTYRCHFIVNTGNQSFIIDLHINSGILGRHFLLLLMGILGHYL</sequence>
<dbReference type="InterPro" id="IPR007110">
    <property type="entry name" value="Ig-like_dom"/>
</dbReference>
<keyword evidence="11" id="KW-0472">Membrane</keyword>
<keyword evidence="9" id="KW-0965">Cell junction</keyword>
<evidence type="ECO:0000313" key="16">
    <source>
        <dbReference type="Proteomes" id="UP000008672"/>
    </source>
</evidence>
<evidence type="ECO:0000256" key="11">
    <source>
        <dbReference type="ARBA" id="ARBA00023136"/>
    </source>
</evidence>
<evidence type="ECO:0000256" key="1">
    <source>
        <dbReference type="ARBA" id="ARBA00004251"/>
    </source>
</evidence>
<keyword evidence="12" id="KW-1015">Disulfide bond</keyword>
<dbReference type="InParanoid" id="H3AUL4"/>
<dbReference type="Ensembl" id="ENSLACT00000013431.1">
    <property type="protein sequence ID" value="ENSLACP00000013335.1"/>
    <property type="gene ID" value="ENSLACG00000011741.1"/>
</dbReference>
<dbReference type="SMART" id="SM00406">
    <property type="entry name" value="IGv"/>
    <property type="match status" value="1"/>
</dbReference>
<dbReference type="EMBL" id="AFYH01065518">
    <property type="status" value="NOT_ANNOTATED_CDS"/>
    <property type="molecule type" value="Genomic_DNA"/>
</dbReference>
<evidence type="ECO:0000256" key="13">
    <source>
        <dbReference type="ARBA" id="ARBA00023180"/>
    </source>
</evidence>
<keyword evidence="6" id="KW-0732">Signal</keyword>
<evidence type="ECO:0000256" key="5">
    <source>
        <dbReference type="ARBA" id="ARBA00022692"/>
    </source>
</evidence>
<dbReference type="InterPro" id="IPR013106">
    <property type="entry name" value="Ig_V-set"/>
</dbReference>
<proteinExistence type="inferred from homology"/>
<evidence type="ECO:0000256" key="2">
    <source>
        <dbReference type="ARBA" id="ARBA00004536"/>
    </source>
</evidence>
<keyword evidence="10" id="KW-1133">Transmembrane helix</keyword>
<dbReference type="OMA" id="RATNNYR"/>
<dbReference type="InterPro" id="IPR036179">
    <property type="entry name" value="Ig-like_dom_sf"/>
</dbReference>
<reference evidence="16" key="1">
    <citation type="submission" date="2011-08" db="EMBL/GenBank/DDBJ databases">
        <title>The draft genome of Latimeria chalumnae.</title>
        <authorList>
            <person name="Di Palma F."/>
            <person name="Alfoldi J."/>
            <person name="Johnson J."/>
            <person name="Berlin A."/>
            <person name="Gnerre S."/>
            <person name="Jaffe D."/>
            <person name="MacCallum I."/>
            <person name="Young S."/>
            <person name="Walker B.J."/>
            <person name="Lander E."/>
            <person name="Lindblad-Toh K."/>
        </authorList>
    </citation>
    <scope>NUCLEOTIDE SEQUENCE [LARGE SCALE GENOMIC DNA]</scope>
    <source>
        <strain evidence="16">Wild caught</strain>
    </source>
</reference>
<evidence type="ECO:0000256" key="6">
    <source>
        <dbReference type="ARBA" id="ARBA00022729"/>
    </source>
</evidence>
<dbReference type="PANTHER" id="PTHR47011">
    <property type="entry name" value="CD226 ANTIGEN"/>
    <property type="match status" value="1"/>
</dbReference>
<feature type="domain" description="Ig-like" evidence="14">
    <location>
        <begin position="40"/>
        <end position="133"/>
    </location>
</feature>
<evidence type="ECO:0000256" key="10">
    <source>
        <dbReference type="ARBA" id="ARBA00022989"/>
    </source>
</evidence>
<keyword evidence="13" id="KW-0325">Glycoprotein</keyword>
<dbReference type="GO" id="GO:0050839">
    <property type="term" value="F:cell adhesion molecule binding"/>
    <property type="evidence" value="ECO:0007669"/>
    <property type="project" value="TreeGrafter"/>
</dbReference>
<accession>H3AUL4</accession>
<keyword evidence="16" id="KW-1185">Reference proteome</keyword>
<dbReference type="STRING" id="7897.ENSLACP00000013335"/>
<dbReference type="InterPro" id="IPR042842">
    <property type="entry name" value="CD226"/>
</dbReference>
<evidence type="ECO:0000256" key="12">
    <source>
        <dbReference type="ARBA" id="ARBA00023157"/>
    </source>
</evidence>
<keyword evidence="4" id="KW-1003">Cell membrane</keyword>
<keyword evidence="7" id="KW-0677">Repeat</keyword>
<dbReference type="HOGENOM" id="CLU_069157_0_0_1"/>